<dbReference type="PANTHER" id="PTHR34819">
    <property type="entry name" value="LARGE CYSTEINE-RICH PERIPLASMIC PROTEIN OMCB"/>
    <property type="match status" value="1"/>
</dbReference>
<comment type="caution">
    <text evidence="1">The sequence shown here is derived from an EMBL/GenBank/DDBJ whole genome shotgun (WGS) entry which is preliminary data.</text>
</comment>
<accession>A0A2A6RNS7</accession>
<keyword evidence="2" id="KW-1185">Reference proteome</keyword>
<evidence type="ECO:0008006" key="3">
    <source>
        <dbReference type="Google" id="ProtNLM"/>
    </source>
</evidence>
<evidence type="ECO:0000313" key="1">
    <source>
        <dbReference type="EMBL" id="PDW04585.1"/>
    </source>
</evidence>
<dbReference type="PANTHER" id="PTHR34819:SF3">
    <property type="entry name" value="CELL SURFACE PROTEIN"/>
    <property type="match status" value="1"/>
</dbReference>
<name>A0A2A6RNS7_9CHLR</name>
<sequence>MCRYTHKYERSSMMSLSFRRLYSLFAMVLVLLLLTPTPPSATLAQAPPPTPVDEQAATRLTLDAAELSVPTVASPPRQIGERYTPPSDALPEMDVVVPFAEAEPVAPAGYMPPSELADLSLQQLNDLSFPQQIQGDIQVDVVISPERVTPGQDIIYTYIFTNTRSTPASDFVIAARWTEFAFVNNRNTVQQFCKNSDLQVVPPRYCLPEQQRNATVEIIPHTTDANVIYQITSSLAPGQSGSFQVVLGTRDNHYPLTGQPPKRPAGSAALANSVGSPSISEDTANAIFIGPVFVLEKDRTSPATHYYARPDQVVEFTIRLGNATAPGDRAGDLIRADAVAATNITLTDRIPAGSQYVSSEGPVQAEVDEENGEIRWVIPGPLQPGANPLEFKVRFFKLDVAIECTILRNNTYFVTSDEIPLLGSATTRHIISGRRVDASIQVPVVIAAVSADPARPILGNEAEITIRVQNFWDRPINDLELRYIIQSNAYYIPGRANPPPYSAPDGRELGGDVVWKLNMPAGSFSAPSSQTVTLVIRGGNTTTVARGTGVASVSVPQDVPSACIQPRSGRANFQAFTRLFASKLADPEMEQTEGQYLVTRGGSFTYIIEIENRSSETADNVRVIDRMPSGNGANFSYQQGSSTLNGQSFQPTDVRNGSGGTITWEGISVPAEETIQLRYTLNIEGYEYIDHCNAFDYEVVDSDETVNKTRANRVCVRISPPMILTKTASRETIDGNNEEDNHEVVFTLTYRNLDNREYRVGLYDVGGNFAFVRMDDDNPPPTVVSGNTFEWPQRTIGPNESYTVRFVARLDPPRCRSTSFNNILDFRFTPSLGGTSYVVRSVPRTAAPVEYLCGTVLNTLTFSKAIDPRGNISLQDRHEVRLNVKNNNTEAEQRNVRFIDVLPPGFTFDGMSPDSAIRDQPQSTTREDGRVVLTWTLATLAPDASTNVRFFARSGDIVGPFRNLFRAEADNIDGVGTCPDDPQEPCRNYEWIEDEDDEFRLYAFANIQVVPMATVEPTIERADQCVNLDHEQERDYQISIVNTNRHAYTSTAVTVTLPLGLYYERMLEEGGNPPRVISEDHNGTVLRWENLYVPEKPADVSAAQIALRMRLRIGEVWGPLQPRAQANSPDGALPIKDGVLDPIISLCEPPNPALGLHANKSSVSSEEEFYYVISAINPTNSPVNVDIRNNLNEKLQYLQTLIGPSPQVDGQNLIWSNLTIPAATDERSGRLLIVFRVQVNGGVAGDVILNWITHHNTEASFNTDRSFTQVFVIEGVVIRKLYLPLVVR</sequence>
<gene>
    <name evidence="1" type="ORF">CJ255_02730</name>
</gene>
<proteinExistence type="predicted"/>
<dbReference type="Proteomes" id="UP000220527">
    <property type="component" value="Unassembled WGS sequence"/>
</dbReference>
<dbReference type="InterPro" id="IPR051172">
    <property type="entry name" value="Chlamydia_OmcB"/>
</dbReference>
<dbReference type="EMBL" id="NQWI01000007">
    <property type="protein sequence ID" value="PDW04585.1"/>
    <property type="molecule type" value="Genomic_DNA"/>
</dbReference>
<organism evidence="1 2">
    <name type="scientific">Candidatus Viridilinea mediisalina</name>
    <dbReference type="NCBI Taxonomy" id="2024553"/>
    <lineage>
        <taxon>Bacteria</taxon>
        <taxon>Bacillati</taxon>
        <taxon>Chloroflexota</taxon>
        <taxon>Chloroflexia</taxon>
        <taxon>Chloroflexales</taxon>
        <taxon>Chloroflexineae</taxon>
        <taxon>Oscillochloridaceae</taxon>
        <taxon>Candidatus Viridilinea</taxon>
    </lineage>
</organism>
<protein>
    <recommendedName>
        <fullName evidence="3">DUF11 domain-containing protein</fullName>
    </recommendedName>
</protein>
<dbReference type="OrthoDB" id="135865at2"/>
<evidence type="ECO:0000313" key="2">
    <source>
        <dbReference type="Proteomes" id="UP000220527"/>
    </source>
</evidence>
<reference evidence="2" key="1">
    <citation type="submission" date="2017-08" db="EMBL/GenBank/DDBJ databases">
        <authorList>
            <person name="Grouzdev D.S."/>
            <person name="Gaisin V.A."/>
            <person name="Rysina M.S."/>
            <person name="Gorlenko V.M."/>
        </authorList>
    </citation>
    <scope>NUCLEOTIDE SEQUENCE [LARGE SCALE GENOMIC DNA]</scope>
    <source>
        <strain evidence="2">Kir15-3F</strain>
    </source>
</reference>